<feature type="domain" description="Phosphoribosyltransferase" evidence="2">
    <location>
        <begin position="171"/>
        <end position="221"/>
    </location>
</feature>
<keyword evidence="5" id="KW-1185">Reference proteome</keyword>
<dbReference type="Gene3D" id="3.40.50.2020">
    <property type="match status" value="1"/>
</dbReference>
<comment type="similarity">
    <text evidence="1">Belongs to the ComF/GntX family.</text>
</comment>
<sequence>MRVGEALLDLLFPPKCPFCQRLLHDPRAPLCPNCQASLPWLTGRAGERRVDFTQGCWSPLAYQAQVREAVQRYKFAPAPAYGRPFGLLMAQCARDQGVEAELVTWAPLSKKRRRKRGFDQGELLARTVGECLALPVLPLLEKSRHTVPQSSLPDGAARRANALGAYSLLPGGRIEGGRVLLVDDVVTSGATLSECARLLCQGGAKQVLCLTLAQAGEGGDKLENNRNNG</sequence>
<dbReference type="AlphaFoldDB" id="A0A8J6J8T8"/>
<protein>
    <submittedName>
        <fullName evidence="4">ComF family protein</fullName>
    </submittedName>
</protein>
<dbReference type="RefSeq" id="WP_147570639.1">
    <property type="nucleotide sequence ID" value="NZ_JACOPO010000004.1"/>
</dbReference>
<name>A0A8J6J8T8_9FIRM</name>
<reference evidence="4" key="1">
    <citation type="submission" date="2020-08" db="EMBL/GenBank/DDBJ databases">
        <title>Genome public.</title>
        <authorList>
            <person name="Liu C."/>
            <person name="Sun Q."/>
        </authorList>
    </citation>
    <scope>NUCLEOTIDE SEQUENCE</scope>
    <source>
        <strain evidence="4">NSJ-23</strain>
    </source>
</reference>
<accession>A0A8J6J8T8</accession>
<dbReference type="PANTHER" id="PTHR47505:SF1">
    <property type="entry name" value="DNA UTILIZATION PROTEIN YHGH"/>
    <property type="match status" value="1"/>
</dbReference>
<dbReference type="Pfam" id="PF18912">
    <property type="entry name" value="DZR_2"/>
    <property type="match status" value="1"/>
</dbReference>
<dbReference type="InterPro" id="IPR029057">
    <property type="entry name" value="PRTase-like"/>
</dbReference>
<dbReference type="Proteomes" id="UP000628736">
    <property type="component" value="Unassembled WGS sequence"/>
</dbReference>
<dbReference type="PANTHER" id="PTHR47505">
    <property type="entry name" value="DNA UTILIZATION PROTEIN YHGH"/>
    <property type="match status" value="1"/>
</dbReference>
<organism evidence="4 5">
    <name type="scientific">Flintibacter hominis</name>
    <dbReference type="NCBI Taxonomy" id="2763048"/>
    <lineage>
        <taxon>Bacteria</taxon>
        <taxon>Bacillati</taxon>
        <taxon>Bacillota</taxon>
        <taxon>Clostridia</taxon>
        <taxon>Eubacteriales</taxon>
        <taxon>Flintibacter</taxon>
    </lineage>
</organism>
<gene>
    <name evidence="4" type="ORF">H8S11_07275</name>
</gene>
<dbReference type="EMBL" id="JACOPO010000004">
    <property type="protein sequence ID" value="MBC5722610.1"/>
    <property type="molecule type" value="Genomic_DNA"/>
</dbReference>
<proteinExistence type="inferred from homology"/>
<dbReference type="SUPFAM" id="SSF53271">
    <property type="entry name" value="PRTase-like"/>
    <property type="match status" value="1"/>
</dbReference>
<feature type="domain" description="Double zinc ribbon" evidence="3">
    <location>
        <begin position="7"/>
        <end position="43"/>
    </location>
</feature>
<evidence type="ECO:0000313" key="4">
    <source>
        <dbReference type="EMBL" id="MBC5722610.1"/>
    </source>
</evidence>
<dbReference type="InterPro" id="IPR051910">
    <property type="entry name" value="ComF/GntX_DNA_util-trans"/>
</dbReference>
<evidence type="ECO:0000313" key="5">
    <source>
        <dbReference type="Proteomes" id="UP000628736"/>
    </source>
</evidence>
<evidence type="ECO:0000259" key="2">
    <source>
        <dbReference type="Pfam" id="PF00156"/>
    </source>
</evidence>
<evidence type="ECO:0000259" key="3">
    <source>
        <dbReference type="Pfam" id="PF18912"/>
    </source>
</evidence>
<dbReference type="InterPro" id="IPR000836">
    <property type="entry name" value="PRTase_dom"/>
</dbReference>
<dbReference type="InterPro" id="IPR044005">
    <property type="entry name" value="DZR_2"/>
</dbReference>
<evidence type="ECO:0000256" key="1">
    <source>
        <dbReference type="ARBA" id="ARBA00008007"/>
    </source>
</evidence>
<dbReference type="CDD" id="cd06223">
    <property type="entry name" value="PRTases_typeI"/>
    <property type="match status" value="1"/>
</dbReference>
<comment type="caution">
    <text evidence="4">The sequence shown here is derived from an EMBL/GenBank/DDBJ whole genome shotgun (WGS) entry which is preliminary data.</text>
</comment>
<dbReference type="Pfam" id="PF00156">
    <property type="entry name" value="Pribosyltran"/>
    <property type="match status" value="1"/>
</dbReference>